<organism evidence="4 5">
    <name type="scientific">Pseudomonas fluorescens</name>
    <dbReference type="NCBI Taxonomy" id="294"/>
    <lineage>
        <taxon>Bacteria</taxon>
        <taxon>Pseudomonadati</taxon>
        <taxon>Pseudomonadota</taxon>
        <taxon>Gammaproteobacteria</taxon>
        <taxon>Pseudomonadales</taxon>
        <taxon>Pseudomonadaceae</taxon>
        <taxon>Pseudomonas</taxon>
    </lineage>
</organism>
<feature type="domain" description="Integrase DNA-binding" evidence="3">
    <location>
        <begin position="3"/>
        <end position="84"/>
    </location>
</feature>
<evidence type="ECO:0000313" key="5">
    <source>
        <dbReference type="Proteomes" id="UP000379480"/>
    </source>
</evidence>
<dbReference type="GO" id="GO:0015074">
    <property type="term" value="P:DNA integration"/>
    <property type="evidence" value="ECO:0007669"/>
    <property type="project" value="UniProtKB-KW"/>
</dbReference>
<dbReference type="Pfam" id="PF13356">
    <property type="entry name" value="Arm-DNA-bind_3"/>
    <property type="match status" value="1"/>
</dbReference>
<accession>A0A5E7D629</accession>
<evidence type="ECO:0000313" key="4">
    <source>
        <dbReference type="EMBL" id="VVO12787.1"/>
    </source>
</evidence>
<evidence type="ECO:0000256" key="2">
    <source>
        <dbReference type="ARBA" id="ARBA00022908"/>
    </source>
</evidence>
<dbReference type="PANTHER" id="PTHR30629:SF2">
    <property type="entry name" value="PROPHAGE INTEGRASE INTS-RELATED"/>
    <property type="match status" value="1"/>
</dbReference>
<proteinExistence type="inferred from homology"/>
<dbReference type="InterPro" id="IPR038488">
    <property type="entry name" value="Integrase_DNA-bd_sf"/>
</dbReference>
<dbReference type="EMBL" id="CABVHY010000017">
    <property type="protein sequence ID" value="VVO12787.1"/>
    <property type="molecule type" value="Genomic_DNA"/>
</dbReference>
<dbReference type="InterPro" id="IPR025166">
    <property type="entry name" value="Integrase_DNA_bind_dom"/>
</dbReference>
<protein>
    <recommendedName>
        <fullName evidence="3">Integrase DNA-binding domain-containing protein</fullName>
    </recommendedName>
</protein>
<dbReference type="Gene3D" id="3.30.160.390">
    <property type="entry name" value="Integrase, DNA-binding domain"/>
    <property type="match status" value="1"/>
</dbReference>
<comment type="similarity">
    <text evidence="1">Belongs to the 'phage' integrase family.</text>
</comment>
<dbReference type="Proteomes" id="UP000379480">
    <property type="component" value="Unassembled WGS sequence"/>
</dbReference>
<dbReference type="PANTHER" id="PTHR30629">
    <property type="entry name" value="PROPHAGE INTEGRASE"/>
    <property type="match status" value="1"/>
</dbReference>
<dbReference type="InterPro" id="IPR050808">
    <property type="entry name" value="Phage_Integrase"/>
</dbReference>
<keyword evidence="2" id="KW-0229">DNA integration</keyword>
<sequence length="113" mass="12703">MALTDTAIKQAKPVSKPYTLTDGDGLSLQVPTTGSKRWHFRFYWHDKQLRISLGTYPDVSLKEARRRRAAARALVANNIDPRSHVPSGRKPLTPSTTRLKRFLIAGMSSEVKN</sequence>
<gene>
    <name evidence="4" type="ORF">PS723_03558</name>
</gene>
<dbReference type="RefSeq" id="WP_224795708.1">
    <property type="nucleotide sequence ID" value="NZ_CABVHY010000017.1"/>
</dbReference>
<reference evidence="4 5" key="1">
    <citation type="submission" date="2019-09" db="EMBL/GenBank/DDBJ databases">
        <authorList>
            <person name="Chandra G."/>
            <person name="Truman W A."/>
        </authorList>
    </citation>
    <scope>NUCLEOTIDE SEQUENCE [LARGE SCALE GENOMIC DNA]</scope>
    <source>
        <strain evidence="4">PS723</strain>
    </source>
</reference>
<dbReference type="AlphaFoldDB" id="A0A5E7D629"/>
<evidence type="ECO:0000259" key="3">
    <source>
        <dbReference type="Pfam" id="PF13356"/>
    </source>
</evidence>
<evidence type="ECO:0000256" key="1">
    <source>
        <dbReference type="ARBA" id="ARBA00008857"/>
    </source>
</evidence>
<name>A0A5E7D629_PSEFL</name>